<dbReference type="InterPro" id="IPR003837">
    <property type="entry name" value="GatC"/>
</dbReference>
<dbReference type="EMBL" id="PEVJ01000035">
    <property type="protein sequence ID" value="PIU98416.1"/>
    <property type="molecule type" value="Genomic_DNA"/>
</dbReference>
<dbReference type="Proteomes" id="UP000228949">
    <property type="component" value="Unassembled WGS sequence"/>
</dbReference>
<dbReference type="InterPro" id="IPR036113">
    <property type="entry name" value="Asp/Glu-ADT_sf_sub_c"/>
</dbReference>
<dbReference type="GO" id="GO:0016740">
    <property type="term" value="F:transferase activity"/>
    <property type="evidence" value="ECO:0007669"/>
    <property type="project" value="UniProtKB-KW"/>
</dbReference>
<dbReference type="Pfam" id="PF02686">
    <property type="entry name" value="GatC"/>
    <property type="match status" value="1"/>
</dbReference>
<proteinExistence type="predicted"/>
<accession>A0A2M7B5M4</accession>
<gene>
    <name evidence="1" type="primary">gatC</name>
    <name evidence="1" type="ORF">COS61_01490</name>
</gene>
<evidence type="ECO:0000313" key="2">
    <source>
        <dbReference type="Proteomes" id="UP000228949"/>
    </source>
</evidence>
<keyword evidence="1" id="KW-0808">Transferase</keyword>
<dbReference type="AlphaFoldDB" id="A0A2M7B5M4"/>
<organism evidence="1 2">
    <name type="scientific">Candidatus Wolfebacteria bacterium CG03_land_8_20_14_0_80_40_12</name>
    <dbReference type="NCBI Taxonomy" id="1975069"/>
    <lineage>
        <taxon>Bacteria</taxon>
        <taxon>Candidatus Wolfeibacteriota</taxon>
    </lineage>
</organism>
<comment type="caution">
    <text evidence="1">The sequence shown here is derived from an EMBL/GenBank/DDBJ whole genome shotgun (WGS) entry which is preliminary data.</text>
</comment>
<dbReference type="GO" id="GO:0006450">
    <property type="term" value="P:regulation of translational fidelity"/>
    <property type="evidence" value="ECO:0007669"/>
    <property type="project" value="InterPro"/>
</dbReference>
<name>A0A2M7B5M4_9BACT</name>
<evidence type="ECO:0000313" key="1">
    <source>
        <dbReference type="EMBL" id="PIU98416.1"/>
    </source>
</evidence>
<sequence length="115" mass="12863">MLINKKTLEYLAELSRIELEALTPESGRGPDQSIGKKLLKDLQKILDYFEELKEVNTENVNGVKPVAGGMTKVNVFREDDSTRINADKNADLRGKLVEAFPKKEKGFLKVPAVFA</sequence>
<reference evidence="2" key="1">
    <citation type="submission" date="2017-09" db="EMBL/GenBank/DDBJ databases">
        <title>Depth-based differentiation of microbial function through sediment-hosted aquifers and enrichment of novel symbionts in the deep terrestrial subsurface.</title>
        <authorList>
            <person name="Probst A.J."/>
            <person name="Ladd B."/>
            <person name="Jarett J.K."/>
            <person name="Geller-Mcgrath D.E."/>
            <person name="Sieber C.M.K."/>
            <person name="Emerson J.B."/>
            <person name="Anantharaman K."/>
            <person name="Thomas B.C."/>
            <person name="Malmstrom R."/>
            <person name="Stieglmeier M."/>
            <person name="Klingl A."/>
            <person name="Woyke T."/>
            <person name="Ryan C.M."/>
            <person name="Banfield J.F."/>
        </authorList>
    </citation>
    <scope>NUCLEOTIDE SEQUENCE [LARGE SCALE GENOMIC DNA]</scope>
</reference>
<protein>
    <submittedName>
        <fullName evidence="1">Asp-tRNA(Asn)/Glu-tRNA(Gln) amidotransferase GatCAB subunit C</fullName>
    </submittedName>
</protein>
<dbReference type="NCBIfam" id="TIGR00135">
    <property type="entry name" value="gatC"/>
    <property type="match status" value="1"/>
</dbReference>
<dbReference type="SUPFAM" id="SSF141000">
    <property type="entry name" value="Glu-tRNAGln amidotransferase C subunit"/>
    <property type="match status" value="1"/>
</dbReference>